<accession>A0A2W5UUH5</accession>
<dbReference type="InterPro" id="IPR050072">
    <property type="entry name" value="Peptidase_M20A"/>
</dbReference>
<keyword evidence="4" id="KW-0862">Zinc</keyword>
<feature type="domain" description="Peptidase M20 dimerisation" evidence="7">
    <location>
        <begin position="180"/>
        <end position="276"/>
    </location>
</feature>
<sequence length="380" mass="39747">MHDAASWLKQQLPAMEAALAALVEHNSFSGNREGGQRVVRLLEDIFTMPGLVAERVPSERFADHLVFRSEGKAGVAPLALIGHLDTVFPPGVFEGYHVEGNLRRGPGVLDMKGGLIVIAWALKAVATSVGLANIAPLRIVIVSDEEVGSPEGAPLIRNVIEGCSAALVFESGRATDAIVTERKGTGFATAKAIGKPAHAGNNYWEGANAIWALSRFVDRAQQLSSRESGVTVNVGLISGGTAKNTVPAGAKADLDLRYPTKAAADALWQGLRAAAVELGVTGTEVVVETGPGRVPMEKQPGTDALLARYGRCAHAHGLAAGEAPRQGGGSDGNTSSSMGIPTLDALGPRGHFFHTPQEYIEVETLISRAQALAMFLTTDA</sequence>
<dbReference type="PROSITE" id="PS00758">
    <property type="entry name" value="ARGE_DAPE_CPG2_1"/>
    <property type="match status" value="1"/>
</dbReference>
<dbReference type="InterPro" id="IPR017150">
    <property type="entry name" value="Pept_M20_glutamate_carboxypep"/>
</dbReference>
<proteinExistence type="predicted"/>
<dbReference type="Pfam" id="PF07687">
    <property type="entry name" value="M20_dimer"/>
    <property type="match status" value="1"/>
</dbReference>
<dbReference type="Gene3D" id="3.40.630.10">
    <property type="entry name" value="Zn peptidases"/>
    <property type="match status" value="1"/>
</dbReference>
<evidence type="ECO:0000259" key="7">
    <source>
        <dbReference type="Pfam" id="PF07687"/>
    </source>
</evidence>
<evidence type="ECO:0000256" key="1">
    <source>
        <dbReference type="ARBA" id="ARBA00001947"/>
    </source>
</evidence>
<reference evidence="8 9" key="1">
    <citation type="submission" date="2017-08" db="EMBL/GenBank/DDBJ databases">
        <title>Infants hospitalized years apart are colonized by the same room-sourced microbial strains.</title>
        <authorList>
            <person name="Brooks B."/>
            <person name="Olm M.R."/>
            <person name="Firek B.A."/>
            <person name="Baker R."/>
            <person name="Thomas B.C."/>
            <person name="Morowitz M.J."/>
            <person name="Banfield J.F."/>
        </authorList>
    </citation>
    <scope>NUCLEOTIDE SEQUENCE [LARGE SCALE GENOMIC DNA]</scope>
    <source>
        <strain evidence="8">S2_003_000_R2_14</strain>
    </source>
</reference>
<dbReference type="AlphaFoldDB" id="A0A2W5UUH5"/>
<dbReference type="SUPFAM" id="SSF55031">
    <property type="entry name" value="Bacterial exopeptidase dimerisation domain"/>
    <property type="match status" value="1"/>
</dbReference>
<protein>
    <submittedName>
        <fullName evidence="8">Peptidase</fullName>
    </submittedName>
</protein>
<evidence type="ECO:0000256" key="3">
    <source>
        <dbReference type="ARBA" id="ARBA00022801"/>
    </source>
</evidence>
<dbReference type="EMBL" id="QFQP01000011">
    <property type="protein sequence ID" value="PZR12848.1"/>
    <property type="molecule type" value="Genomic_DNA"/>
</dbReference>
<dbReference type="GO" id="GO:0046872">
    <property type="term" value="F:metal ion binding"/>
    <property type="evidence" value="ECO:0007669"/>
    <property type="project" value="UniProtKB-KW"/>
</dbReference>
<dbReference type="GO" id="GO:0016787">
    <property type="term" value="F:hydrolase activity"/>
    <property type="evidence" value="ECO:0007669"/>
    <property type="project" value="UniProtKB-KW"/>
</dbReference>
<feature type="region of interest" description="Disordered" evidence="6">
    <location>
        <begin position="320"/>
        <end position="341"/>
    </location>
</feature>
<dbReference type="InterPro" id="IPR001261">
    <property type="entry name" value="ArgE/DapE_CS"/>
</dbReference>
<evidence type="ECO:0000256" key="6">
    <source>
        <dbReference type="SAM" id="MobiDB-lite"/>
    </source>
</evidence>
<organism evidence="8 9">
    <name type="scientific">Archangium gephyra</name>
    <dbReference type="NCBI Taxonomy" id="48"/>
    <lineage>
        <taxon>Bacteria</taxon>
        <taxon>Pseudomonadati</taxon>
        <taxon>Myxococcota</taxon>
        <taxon>Myxococcia</taxon>
        <taxon>Myxococcales</taxon>
        <taxon>Cystobacterineae</taxon>
        <taxon>Archangiaceae</taxon>
        <taxon>Archangium</taxon>
    </lineage>
</organism>
<feature type="active site" description="Proton acceptor" evidence="5">
    <location>
        <position position="145"/>
    </location>
</feature>
<dbReference type="Pfam" id="PF01546">
    <property type="entry name" value="Peptidase_M20"/>
    <property type="match status" value="1"/>
</dbReference>
<dbReference type="PIRSF" id="PIRSF037238">
    <property type="entry name" value="Carboxypeptidase_G2"/>
    <property type="match status" value="1"/>
</dbReference>
<feature type="active site" evidence="5">
    <location>
        <position position="85"/>
    </location>
</feature>
<dbReference type="SUPFAM" id="SSF53187">
    <property type="entry name" value="Zn-dependent exopeptidases"/>
    <property type="match status" value="1"/>
</dbReference>
<dbReference type="InterPro" id="IPR011650">
    <property type="entry name" value="Peptidase_M20_dimer"/>
</dbReference>
<gene>
    <name evidence="8" type="ORF">DI536_14925</name>
</gene>
<comment type="caution">
    <text evidence="8">The sequence shown here is derived from an EMBL/GenBank/DDBJ whole genome shotgun (WGS) entry which is preliminary data.</text>
</comment>
<evidence type="ECO:0000256" key="2">
    <source>
        <dbReference type="ARBA" id="ARBA00022723"/>
    </source>
</evidence>
<keyword evidence="2" id="KW-0479">Metal-binding</keyword>
<evidence type="ECO:0000256" key="4">
    <source>
        <dbReference type="ARBA" id="ARBA00022833"/>
    </source>
</evidence>
<dbReference type="Proteomes" id="UP000249061">
    <property type="component" value="Unassembled WGS sequence"/>
</dbReference>
<evidence type="ECO:0000313" key="9">
    <source>
        <dbReference type="Proteomes" id="UP000249061"/>
    </source>
</evidence>
<dbReference type="Gene3D" id="3.30.70.360">
    <property type="match status" value="1"/>
</dbReference>
<dbReference type="PANTHER" id="PTHR43808">
    <property type="entry name" value="ACETYLORNITHINE DEACETYLASE"/>
    <property type="match status" value="1"/>
</dbReference>
<name>A0A2W5UUH5_9BACT</name>
<evidence type="ECO:0000256" key="5">
    <source>
        <dbReference type="PIRSR" id="PIRSR037238-1"/>
    </source>
</evidence>
<keyword evidence="3" id="KW-0378">Hydrolase</keyword>
<dbReference type="InterPro" id="IPR036264">
    <property type="entry name" value="Bact_exopeptidase_dim_dom"/>
</dbReference>
<dbReference type="PANTHER" id="PTHR43808:SF9">
    <property type="entry name" value="BLL0789 PROTEIN"/>
    <property type="match status" value="1"/>
</dbReference>
<evidence type="ECO:0000313" key="8">
    <source>
        <dbReference type="EMBL" id="PZR12848.1"/>
    </source>
</evidence>
<comment type="cofactor">
    <cofactor evidence="1">
        <name>Zn(2+)</name>
        <dbReference type="ChEBI" id="CHEBI:29105"/>
    </cofactor>
</comment>
<dbReference type="InterPro" id="IPR002933">
    <property type="entry name" value="Peptidase_M20"/>
</dbReference>